<dbReference type="PROSITE" id="PS50088">
    <property type="entry name" value="ANK_REPEAT"/>
    <property type="match status" value="3"/>
</dbReference>
<gene>
    <name evidence="7" type="primary">LOC100215832</name>
</gene>
<dbReference type="PROSITE" id="PS51732">
    <property type="entry name" value="ASN_GLN_ASE_3"/>
    <property type="match status" value="1"/>
</dbReference>
<sequence>MLSDYACLNFEGFYSNPTKQEKQMLHSSTKAKISNNPLMGRKTVRILVIYTGGTIGMKQDKNGKGYTVVPNYFADALKKLPMLYDEEYVKNGAEEIHNNSELDLPYNKYPQLVMPLSKMGTRVFYYLKEHDPILDSSNMSMHHWTLIANDVKKHYQYFDSFVILHGTDTMSYTASALSYMFENLDKTVILTGSQIPIFEQRNDGRSNFVGALEIAGHFIIPEVTLFFNNKLFRGNRTQKASASDLDAFASPNLPPLAKLGTEIEITWDAVFPKTTIMSFTVREEMSENVGLLRLFPGINAKIVRAFLSPPMEGIVIESFGAGNIPSNRPDLVDEFRKAAERNVLILNITQCYKGSVSDAYAAGKVMYDIGVIPGYDMTPEAALTKMAYVLGNKDLTYEDRKALLSRNLRGEMTIPQQQRQYSMRDGEFVKSVAEALRVSSLREMNCVRRALLPIMLTCAAKAGDLETIKQLISQGANLNEPSDYDGKTSLHLASAEGHINVVTELLKNGSSVYVRDRRGRTPLFDAIRNKQYKVVKVLLSVGAKFDHDDIEVTRELCIAANENDVERLRLWNCACVDMNQVDLDGRTPLHVAVLKHSIDAIRFLVFDVGVNSNKKDIYGRTPLESAIKLNYTDIINMLIRAPNTKLPNVLNERLEENLDNIYSINDLNHNKLINCKMNFFT</sequence>
<dbReference type="Pfam" id="PF00710">
    <property type="entry name" value="Asparaginase"/>
    <property type="match status" value="1"/>
</dbReference>
<dbReference type="InterPro" id="IPR040919">
    <property type="entry name" value="Asparaginase_C"/>
</dbReference>
<reference evidence="7" key="1">
    <citation type="submission" date="2025-08" db="UniProtKB">
        <authorList>
            <consortium name="RefSeq"/>
        </authorList>
    </citation>
    <scope>IDENTIFICATION</scope>
</reference>
<dbReference type="InterPro" id="IPR006034">
    <property type="entry name" value="Asparaginase/glutaminase-like"/>
</dbReference>
<dbReference type="InterPro" id="IPR027473">
    <property type="entry name" value="L-asparaginase_C"/>
</dbReference>
<dbReference type="PROSITE" id="PS50297">
    <property type="entry name" value="ANK_REP_REGION"/>
    <property type="match status" value="3"/>
</dbReference>
<dbReference type="SMART" id="SM00870">
    <property type="entry name" value="Asparaginase"/>
    <property type="match status" value="1"/>
</dbReference>
<dbReference type="SFLD" id="SFLDS00057">
    <property type="entry name" value="Glutaminase/Asparaginase"/>
    <property type="match status" value="1"/>
</dbReference>
<dbReference type="InterPro" id="IPR006033">
    <property type="entry name" value="AsnA_fam"/>
</dbReference>
<feature type="repeat" description="ANK" evidence="3">
    <location>
        <begin position="485"/>
        <end position="517"/>
    </location>
</feature>
<evidence type="ECO:0000259" key="4">
    <source>
        <dbReference type="Pfam" id="PF00710"/>
    </source>
</evidence>
<dbReference type="PANTHER" id="PTHR11707:SF28">
    <property type="entry name" value="60 KDA LYSOPHOSPHOLIPASE"/>
    <property type="match status" value="1"/>
</dbReference>
<keyword evidence="2" id="KW-0378">Hydrolase</keyword>
<keyword evidence="3" id="KW-0040">ANK repeat</keyword>
<feature type="repeat" description="ANK" evidence="3">
    <location>
        <begin position="584"/>
        <end position="617"/>
    </location>
</feature>
<organism evidence="6 7">
    <name type="scientific">Hydra vulgaris</name>
    <name type="common">Hydra</name>
    <name type="synonym">Hydra attenuata</name>
    <dbReference type="NCBI Taxonomy" id="6087"/>
    <lineage>
        <taxon>Eukaryota</taxon>
        <taxon>Metazoa</taxon>
        <taxon>Cnidaria</taxon>
        <taxon>Hydrozoa</taxon>
        <taxon>Hydroidolina</taxon>
        <taxon>Anthoathecata</taxon>
        <taxon>Aplanulata</taxon>
        <taxon>Hydridae</taxon>
        <taxon>Hydra</taxon>
    </lineage>
</organism>
<dbReference type="Pfam" id="PF12796">
    <property type="entry name" value="Ank_2"/>
    <property type="match status" value="2"/>
</dbReference>
<name>A0ABM4CG63_HYDVU</name>
<dbReference type="SUPFAM" id="SSF48403">
    <property type="entry name" value="Ankyrin repeat"/>
    <property type="match status" value="1"/>
</dbReference>
<evidence type="ECO:0000259" key="5">
    <source>
        <dbReference type="Pfam" id="PF17763"/>
    </source>
</evidence>
<dbReference type="InterPro" id="IPR037152">
    <property type="entry name" value="L-asparaginase_N_sf"/>
</dbReference>
<evidence type="ECO:0000256" key="3">
    <source>
        <dbReference type="PROSITE-ProRule" id="PRU00023"/>
    </source>
</evidence>
<dbReference type="PIRSF" id="PIRSF001220">
    <property type="entry name" value="L-ASNase_gatD"/>
    <property type="match status" value="1"/>
</dbReference>
<dbReference type="PIRSF" id="PIRSF500176">
    <property type="entry name" value="L_ASNase"/>
    <property type="match status" value="1"/>
</dbReference>
<dbReference type="Gene3D" id="1.25.40.20">
    <property type="entry name" value="Ankyrin repeat-containing domain"/>
    <property type="match status" value="2"/>
</dbReference>
<feature type="repeat" description="ANK" evidence="3">
    <location>
        <begin position="518"/>
        <end position="550"/>
    </location>
</feature>
<dbReference type="SMART" id="SM00248">
    <property type="entry name" value="ANK"/>
    <property type="match status" value="5"/>
</dbReference>
<dbReference type="Pfam" id="PF17763">
    <property type="entry name" value="Asparaginase_C"/>
    <property type="match status" value="1"/>
</dbReference>
<dbReference type="NCBIfam" id="TIGR00519">
    <property type="entry name" value="asnASE_I"/>
    <property type="match status" value="1"/>
</dbReference>
<dbReference type="PANTHER" id="PTHR11707">
    <property type="entry name" value="L-ASPARAGINASE"/>
    <property type="match status" value="1"/>
</dbReference>
<dbReference type="InterPro" id="IPR027474">
    <property type="entry name" value="L-asparaginase_N"/>
</dbReference>
<evidence type="ECO:0000256" key="1">
    <source>
        <dbReference type="ARBA" id="ARBA00012920"/>
    </source>
</evidence>
<dbReference type="Gene3D" id="3.40.50.1170">
    <property type="entry name" value="L-asparaginase, N-terminal domain"/>
    <property type="match status" value="1"/>
</dbReference>
<dbReference type="CDD" id="cd08963">
    <property type="entry name" value="L-asparaginase_I"/>
    <property type="match status" value="1"/>
</dbReference>
<accession>A0ABM4CG63</accession>
<dbReference type="EC" id="3.5.1.1" evidence="1"/>
<dbReference type="InterPro" id="IPR002110">
    <property type="entry name" value="Ankyrin_rpt"/>
</dbReference>
<dbReference type="PRINTS" id="PR00139">
    <property type="entry name" value="ASNGLNASE"/>
</dbReference>
<dbReference type="InterPro" id="IPR036152">
    <property type="entry name" value="Asp/glu_Ase-like_sf"/>
</dbReference>
<proteinExistence type="predicted"/>
<evidence type="ECO:0000256" key="2">
    <source>
        <dbReference type="ARBA" id="ARBA00022801"/>
    </source>
</evidence>
<evidence type="ECO:0000313" key="7">
    <source>
        <dbReference type="RefSeq" id="XP_065660704.1"/>
    </source>
</evidence>
<dbReference type="GeneID" id="100215832"/>
<dbReference type="InterPro" id="IPR041725">
    <property type="entry name" value="L-asparaginase_I"/>
</dbReference>
<dbReference type="Gene3D" id="3.40.50.40">
    <property type="match status" value="1"/>
</dbReference>
<protein>
    <recommendedName>
        <fullName evidence="1">asparaginase</fullName>
        <ecNumber evidence="1">3.5.1.1</ecNumber>
    </recommendedName>
</protein>
<feature type="domain" description="L-asparaginase N-terminal" evidence="4">
    <location>
        <begin position="45"/>
        <end position="269"/>
    </location>
</feature>
<dbReference type="Proteomes" id="UP001652625">
    <property type="component" value="Chromosome 09"/>
</dbReference>
<dbReference type="RefSeq" id="XP_065660704.1">
    <property type="nucleotide sequence ID" value="XM_065804632.1"/>
</dbReference>
<evidence type="ECO:0000313" key="6">
    <source>
        <dbReference type="Proteomes" id="UP001652625"/>
    </source>
</evidence>
<dbReference type="SUPFAM" id="SSF53774">
    <property type="entry name" value="Glutaminase/Asparaginase"/>
    <property type="match status" value="1"/>
</dbReference>
<dbReference type="InterPro" id="IPR036770">
    <property type="entry name" value="Ankyrin_rpt-contain_sf"/>
</dbReference>
<feature type="domain" description="Asparaginase/glutaminase C-terminal" evidence="5">
    <location>
        <begin position="288"/>
        <end position="394"/>
    </location>
</feature>
<keyword evidence="6" id="KW-1185">Reference proteome</keyword>